<sequence length="632" mass="71952">MQERNNRFLALFSHRHDYIYANHPSPGKRPQWQTESRHPLSDRLIEQGTYLYGVRFGKETQYAMVDIDIGSAYHPRRDPIAFQKLTEALEPLGLVSAITCTSSDSQGLHLYFPFSESLTAWEVGSGITLLLESQGFKVTPGQLEVFPNARLYTIESTPNLFNAHRLPLQRGSYLLNDDLDPIWTDQTTFVEQWKQCQGRNNLNNAILQRIIRQKKRRSYRLSNKADKFLNDLNAEIEQGWTDHGQTNRLLGRITMRTYVFHHVMYGGEPLIGDSLIKEVLTIAKALPGYELWCRHQHEIEDRVSEWVSCIEKSHYFHYGEQFGKYKSKKEKKEKSESENTEPSWNKQQSQKTKDKIQAALKELSDKNELPEQATARFNALRKFGIGGGSLYRYKELWHPLWKTQENCPNTPQINNESGQFGQANAPNCHSSTSLLQGIDGNDNETNGSSDLKSVASQPEGGNPHQEEIQRIREMLSKAQVAVDLQAAQEVVEAEEVMAQESRAAHLQQMAYWLTLDDPILMAEALAWLRQQPPELCAGLVDMELSEAKQQSLETIVEIVEQLQKLDWGPGRIQEELRSFFEAAIAPSGMASLAPTQFTTSSLAHLTAEQRQQWLSYLRAFSGETSSTHPDTG</sequence>
<name>A0A6M0RHN0_9CYAN</name>
<evidence type="ECO:0000313" key="2">
    <source>
        <dbReference type="EMBL" id="NEZ55242.1"/>
    </source>
</evidence>
<dbReference type="AlphaFoldDB" id="A0A6M0RHN0"/>
<keyword evidence="3" id="KW-1185">Reference proteome</keyword>
<organism evidence="2 3">
    <name type="scientific">Adonisia turfae CCMR0081</name>
    <dbReference type="NCBI Taxonomy" id="2292702"/>
    <lineage>
        <taxon>Bacteria</taxon>
        <taxon>Bacillati</taxon>
        <taxon>Cyanobacteriota</taxon>
        <taxon>Adonisia</taxon>
        <taxon>Adonisia turfae</taxon>
    </lineage>
</organism>
<accession>A0A6M0RHN0</accession>
<comment type="caution">
    <text evidence="2">The sequence shown here is derived from an EMBL/GenBank/DDBJ whole genome shotgun (WGS) entry which is preliminary data.</text>
</comment>
<evidence type="ECO:0000313" key="3">
    <source>
        <dbReference type="Proteomes" id="UP000481033"/>
    </source>
</evidence>
<protein>
    <submittedName>
        <fullName evidence="2">Uncharacterized protein</fullName>
    </submittedName>
</protein>
<feature type="compositionally biased region" description="Polar residues" evidence="1">
    <location>
        <begin position="443"/>
        <end position="456"/>
    </location>
</feature>
<feature type="region of interest" description="Disordered" evidence="1">
    <location>
        <begin position="408"/>
        <end position="465"/>
    </location>
</feature>
<gene>
    <name evidence="2" type="ORF">DXZ20_06030</name>
</gene>
<reference evidence="2 3" key="1">
    <citation type="journal article" date="2020" name="Microb. Ecol.">
        <title>Ecogenomics of the Marine Benthic Filamentous Cyanobacterium Adonisia.</title>
        <authorList>
            <person name="Walter J.M."/>
            <person name="Coutinho F.H."/>
            <person name="Leomil L."/>
            <person name="Hargreaves P.I."/>
            <person name="Campeao M.E."/>
            <person name="Vieira V.V."/>
            <person name="Silva B.S."/>
            <person name="Fistarol G.O."/>
            <person name="Salomon P.S."/>
            <person name="Sawabe T."/>
            <person name="Mino S."/>
            <person name="Hosokawa M."/>
            <person name="Miyashita H."/>
            <person name="Maruyama F."/>
            <person name="van Verk M.C."/>
            <person name="Dutilh B.E."/>
            <person name="Thompson C.C."/>
            <person name="Thompson F.L."/>
        </authorList>
    </citation>
    <scope>NUCLEOTIDE SEQUENCE [LARGE SCALE GENOMIC DNA]</scope>
    <source>
        <strain evidence="2 3">CCMR0081</strain>
    </source>
</reference>
<feature type="compositionally biased region" description="Polar residues" evidence="1">
    <location>
        <begin position="340"/>
        <end position="350"/>
    </location>
</feature>
<evidence type="ECO:0000256" key="1">
    <source>
        <dbReference type="SAM" id="MobiDB-lite"/>
    </source>
</evidence>
<dbReference type="EMBL" id="QXHD01000004">
    <property type="protein sequence ID" value="NEZ55242.1"/>
    <property type="molecule type" value="Genomic_DNA"/>
</dbReference>
<dbReference type="Proteomes" id="UP000481033">
    <property type="component" value="Unassembled WGS sequence"/>
</dbReference>
<feature type="compositionally biased region" description="Polar residues" evidence="1">
    <location>
        <begin position="408"/>
        <end position="435"/>
    </location>
</feature>
<feature type="region of interest" description="Disordered" evidence="1">
    <location>
        <begin position="327"/>
        <end position="355"/>
    </location>
</feature>
<proteinExistence type="predicted"/>